<evidence type="ECO:0000313" key="2">
    <source>
        <dbReference type="Proteomes" id="UP000886632"/>
    </source>
</evidence>
<dbReference type="Proteomes" id="UP000886632">
    <property type="component" value="Unassembled WGS sequence"/>
</dbReference>
<name>A0A9D7Y0M3_9MICO</name>
<comment type="caution">
    <text evidence="1">The sequence shown here is derived from an EMBL/GenBank/DDBJ whole genome shotgun (WGS) entry which is preliminary data.</text>
</comment>
<protein>
    <submittedName>
        <fullName evidence="1">Uncharacterized protein</fullName>
    </submittedName>
</protein>
<evidence type="ECO:0000313" key="1">
    <source>
        <dbReference type="EMBL" id="MBL0003001.1"/>
    </source>
</evidence>
<dbReference type="EMBL" id="JADKGK010000006">
    <property type="protein sequence ID" value="MBL0003001.1"/>
    <property type="molecule type" value="Genomic_DNA"/>
</dbReference>
<accession>A0A9D7Y0M3</accession>
<gene>
    <name evidence="1" type="ORF">IPP00_03050</name>
</gene>
<sequence length="46" mass="5039">MVGTDDSDQQYSAITDFYVDNTPPKFTTALDGQGSWRCPTAPRSTP</sequence>
<reference evidence="1" key="1">
    <citation type="submission" date="2020-10" db="EMBL/GenBank/DDBJ databases">
        <title>Connecting structure to function with the recovery of over 1000 high-quality activated sludge metagenome-assembled genomes encoding full-length rRNA genes using long-read sequencing.</title>
        <authorList>
            <person name="Singleton C.M."/>
            <person name="Petriglieri F."/>
            <person name="Kristensen J.M."/>
            <person name="Kirkegaard R.H."/>
            <person name="Michaelsen T.Y."/>
            <person name="Andersen M.H."/>
            <person name="Karst S.M."/>
            <person name="Dueholm M.S."/>
            <person name="Nielsen P.H."/>
            <person name="Albertsen M."/>
        </authorList>
    </citation>
    <scope>NUCLEOTIDE SEQUENCE</scope>
    <source>
        <strain evidence="1">Ribe_18-Q3-R11-54_MAXAC.001</strain>
    </source>
</reference>
<dbReference type="AlphaFoldDB" id="A0A9D7Y0M3"/>
<proteinExistence type="predicted"/>
<organism evidence="1 2">
    <name type="scientific">Candidatus Phosphoribacter hodrii</name>
    <dbReference type="NCBI Taxonomy" id="2953743"/>
    <lineage>
        <taxon>Bacteria</taxon>
        <taxon>Bacillati</taxon>
        <taxon>Actinomycetota</taxon>
        <taxon>Actinomycetes</taxon>
        <taxon>Micrococcales</taxon>
        <taxon>Dermatophilaceae</taxon>
        <taxon>Candidatus Phosphoribacter</taxon>
    </lineage>
</organism>